<proteinExistence type="predicted"/>
<accession>A0ABW8KU04</accession>
<dbReference type="EMBL" id="JBJDOT010000004">
    <property type="protein sequence ID" value="MFK3863203.1"/>
    <property type="molecule type" value="Genomic_DNA"/>
</dbReference>
<reference evidence="1 2" key="1">
    <citation type="submission" date="2024-11" db="EMBL/GenBank/DDBJ databases">
        <title>The Natural Products Discovery Center: Release of the First 8490 Sequenced Strains for Exploring Actinobacteria Biosynthetic Diversity.</title>
        <authorList>
            <person name="Kalkreuter E."/>
            <person name="Kautsar S.A."/>
            <person name="Yang D."/>
            <person name="Bader C.D."/>
            <person name="Teijaro C.N."/>
            <person name="Fluegel L."/>
            <person name="Davis C.M."/>
            <person name="Simpson J.R."/>
            <person name="Lauterbach L."/>
            <person name="Steele A.D."/>
            <person name="Gui C."/>
            <person name="Meng S."/>
            <person name="Li G."/>
            <person name="Viehrig K."/>
            <person name="Ye F."/>
            <person name="Su P."/>
            <person name="Kiefer A.F."/>
            <person name="Nichols A."/>
            <person name="Cepeda A.J."/>
            <person name="Yan W."/>
            <person name="Fan B."/>
            <person name="Jiang Y."/>
            <person name="Adhikari A."/>
            <person name="Zheng C.-J."/>
            <person name="Schuster L."/>
            <person name="Cowan T.M."/>
            <person name="Smanski M.J."/>
            <person name="Chevrette M.G."/>
            <person name="De Carvalho L.P.S."/>
            <person name="Shen B."/>
        </authorList>
    </citation>
    <scope>NUCLEOTIDE SEQUENCE [LARGE SCALE GENOMIC DNA]</scope>
    <source>
        <strain evidence="1 2">NPDC078403</strain>
    </source>
</reference>
<comment type="caution">
    <text evidence="1">The sequence shown here is derived from an EMBL/GenBank/DDBJ whole genome shotgun (WGS) entry which is preliminary data.</text>
</comment>
<keyword evidence="2" id="KW-1185">Reference proteome</keyword>
<sequence length="221" mass="25343">MKYGILIGILLLLLTACQHPTVYVYTEGLTALQKQQLTEQLQQQTLPFQFTELPVPKEFSAATLLTSEDKILTAETEQLANIMQAMGYQPQLNYVSVANHHYSDGNIGFYLRGEQIEQGFEMPQQLHTTGCVEDRYNNLKVRFFDNLVEFTLLNGARAQLVWQRYENYLVINYRDTAQSYTHSTPLVATPFGEKPSDTFRYNAHIAGPQWLNCSLQVVYMD</sequence>
<evidence type="ECO:0000313" key="2">
    <source>
        <dbReference type="Proteomes" id="UP001620262"/>
    </source>
</evidence>
<evidence type="ECO:0000313" key="1">
    <source>
        <dbReference type="EMBL" id="MFK3863203.1"/>
    </source>
</evidence>
<dbReference type="RefSeq" id="WP_404674845.1">
    <property type="nucleotide sequence ID" value="NZ_JBJDOT010000004.1"/>
</dbReference>
<gene>
    <name evidence="1" type="ORF">ACI2JU_04860</name>
</gene>
<name>A0ABW8KU04_9GAMM</name>
<organism evidence="1 2">
    <name type="scientific">Pseudoalteromonas rhizosphaerae</name>
    <dbReference type="NCBI Taxonomy" id="2518973"/>
    <lineage>
        <taxon>Bacteria</taxon>
        <taxon>Pseudomonadati</taxon>
        <taxon>Pseudomonadota</taxon>
        <taxon>Gammaproteobacteria</taxon>
        <taxon>Alteromonadales</taxon>
        <taxon>Pseudoalteromonadaceae</taxon>
        <taxon>Pseudoalteromonas</taxon>
    </lineage>
</organism>
<evidence type="ECO:0008006" key="3">
    <source>
        <dbReference type="Google" id="ProtNLM"/>
    </source>
</evidence>
<dbReference type="PROSITE" id="PS51257">
    <property type="entry name" value="PROKAR_LIPOPROTEIN"/>
    <property type="match status" value="1"/>
</dbReference>
<protein>
    <recommendedName>
        <fullName evidence="3">Lipoprotein</fullName>
    </recommendedName>
</protein>
<dbReference type="Proteomes" id="UP001620262">
    <property type="component" value="Unassembled WGS sequence"/>
</dbReference>